<keyword evidence="1" id="KW-0812">Transmembrane</keyword>
<sequence length="116" mass="11733">MFFQMAIRYIVMLTTVLAVMYVQAESHTVGQNLQQILVAPAAPAVSSEVAPLKLQEAVSGQVAETQSRNKRAPIFLLKKALLGGALLGAGALGAGALGAGVLGAGALGAGLYGAKQ</sequence>
<keyword evidence="2" id="KW-0732">Signal</keyword>
<evidence type="ECO:0000313" key="3">
    <source>
        <dbReference type="EMBL" id="KYQ60023.1"/>
    </source>
</evidence>
<feature type="transmembrane region" description="Helical" evidence="1">
    <location>
        <begin position="85"/>
        <end position="112"/>
    </location>
</feature>
<dbReference type="AlphaFoldDB" id="A0A151XHZ0"/>
<feature type="signal peptide" evidence="2">
    <location>
        <begin position="1"/>
        <end position="24"/>
    </location>
</feature>
<dbReference type="Proteomes" id="UP000075809">
    <property type="component" value="Unassembled WGS sequence"/>
</dbReference>
<organism evidence="3 4">
    <name type="scientific">Mycetomoellerius zeteki</name>
    <dbReference type="NCBI Taxonomy" id="64791"/>
    <lineage>
        <taxon>Eukaryota</taxon>
        <taxon>Metazoa</taxon>
        <taxon>Ecdysozoa</taxon>
        <taxon>Arthropoda</taxon>
        <taxon>Hexapoda</taxon>
        <taxon>Insecta</taxon>
        <taxon>Pterygota</taxon>
        <taxon>Neoptera</taxon>
        <taxon>Endopterygota</taxon>
        <taxon>Hymenoptera</taxon>
        <taxon>Apocrita</taxon>
        <taxon>Aculeata</taxon>
        <taxon>Formicoidea</taxon>
        <taxon>Formicidae</taxon>
        <taxon>Myrmicinae</taxon>
        <taxon>Mycetomoellerius</taxon>
    </lineage>
</organism>
<protein>
    <submittedName>
        <fullName evidence="3">Uncharacterized protein</fullName>
    </submittedName>
</protein>
<name>A0A151XHZ0_9HYME</name>
<keyword evidence="1" id="KW-1133">Transmembrane helix</keyword>
<proteinExistence type="predicted"/>
<keyword evidence="4" id="KW-1185">Reference proteome</keyword>
<feature type="chain" id="PRO_5007591915" evidence="2">
    <location>
        <begin position="25"/>
        <end position="116"/>
    </location>
</feature>
<keyword evidence="1" id="KW-0472">Membrane</keyword>
<dbReference type="EMBL" id="KQ982101">
    <property type="protein sequence ID" value="KYQ60023.1"/>
    <property type="molecule type" value="Genomic_DNA"/>
</dbReference>
<evidence type="ECO:0000313" key="4">
    <source>
        <dbReference type="Proteomes" id="UP000075809"/>
    </source>
</evidence>
<evidence type="ECO:0000256" key="2">
    <source>
        <dbReference type="SAM" id="SignalP"/>
    </source>
</evidence>
<reference evidence="3 4" key="1">
    <citation type="submission" date="2015-09" db="EMBL/GenBank/DDBJ databases">
        <title>Trachymyrmex zeteki WGS genome.</title>
        <authorList>
            <person name="Nygaard S."/>
            <person name="Hu H."/>
            <person name="Boomsma J."/>
            <person name="Zhang G."/>
        </authorList>
    </citation>
    <scope>NUCLEOTIDE SEQUENCE [LARGE SCALE GENOMIC DNA]</scope>
    <source>
        <strain evidence="3">Tzet28-1</strain>
        <tissue evidence="3">Whole body</tissue>
    </source>
</reference>
<gene>
    <name evidence="3" type="ORF">ALC60_00935</name>
</gene>
<evidence type="ECO:0000256" key="1">
    <source>
        <dbReference type="SAM" id="Phobius"/>
    </source>
</evidence>
<dbReference type="STRING" id="64791.A0A151XHZ0"/>
<accession>A0A151XHZ0</accession>